<accession>A0ABV5G9P0</accession>
<protein>
    <submittedName>
        <fullName evidence="3">Uncharacterized protein</fullName>
    </submittedName>
</protein>
<evidence type="ECO:0000313" key="4">
    <source>
        <dbReference type="Proteomes" id="UP001589575"/>
    </source>
</evidence>
<feature type="region of interest" description="Disordered" evidence="1">
    <location>
        <begin position="205"/>
        <end position="260"/>
    </location>
</feature>
<dbReference type="EMBL" id="JBHMFI010000023">
    <property type="protein sequence ID" value="MFB9075349.1"/>
    <property type="molecule type" value="Genomic_DNA"/>
</dbReference>
<feature type="region of interest" description="Disordered" evidence="1">
    <location>
        <begin position="1"/>
        <end position="40"/>
    </location>
</feature>
<evidence type="ECO:0000313" key="3">
    <source>
        <dbReference type="EMBL" id="MFB9075349.1"/>
    </source>
</evidence>
<feature type="compositionally biased region" description="Basic and acidic residues" evidence="1">
    <location>
        <begin position="241"/>
        <end position="251"/>
    </location>
</feature>
<organism evidence="3 4">
    <name type="scientific">Citricoccus parietis</name>
    <dbReference type="NCBI Taxonomy" id="592307"/>
    <lineage>
        <taxon>Bacteria</taxon>
        <taxon>Bacillati</taxon>
        <taxon>Actinomycetota</taxon>
        <taxon>Actinomycetes</taxon>
        <taxon>Micrococcales</taxon>
        <taxon>Micrococcaceae</taxon>
        <taxon>Citricoccus</taxon>
    </lineage>
</organism>
<comment type="caution">
    <text evidence="3">The sequence shown here is derived from an EMBL/GenBank/DDBJ whole genome shotgun (WGS) entry which is preliminary data.</text>
</comment>
<keyword evidence="4" id="KW-1185">Reference proteome</keyword>
<reference evidence="3 4" key="1">
    <citation type="submission" date="2024-09" db="EMBL/GenBank/DDBJ databases">
        <authorList>
            <person name="Sun Q."/>
            <person name="Mori K."/>
        </authorList>
    </citation>
    <scope>NUCLEOTIDE SEQUENCE [LARGE SCALE GENOMIC DNA]</scope>
    <source>
        <strain evidence="3 4">CCM 7609</strain>
    </source>
</reference>
<proteinExistence type="predicted"/>
<dbReference type="Proteomes" id="UP001589575">
    <property type="component" value="Unassembled WGS sequence"/>
</dbReference>
<evidence type="ECO:0000256" key="1">
    <source>
        <dbReference type="SAM" id="MobiDB-lite"/>
    </source>
</evidence>
<evidence type="ECO:0000313" key="2">
    <source>
        <dbReference type="EMBL" id="MFB9075263.1"/>
    </source>
</evidence>
<sequence length="260" mass="27140">MAGQPRARQDVEQIPGCRQSQLESVPPESGLRAAKPGQRVGATGTVVDQLRKQTHGRFSFVVGRGRVGAAIKPGQGRLLGRPVNGIEPGELDRPELVESVAAEIDHAGVRDARQGSHPRIGRRRGAGSVPTRRQIEELEIGEDPVVDLGKRLSQGTGDRPCVADQGQPGASAAAELDELAPAVGAEQVGAQHDEIGELVCVEPCGHGAPRGPGALQAFSGEPMDRSSQSAQQVVAQVLGRDTGRGRVHDDEAGSGVMPSQ</sequence>
<gene>
    <name evidence="2" type="ORF">ACFFX0_30460</name>
    <name evidence="3" type="ORF">ACFFX0_30940</name>
</gene>
<name>A0ABV5G9P0_9MICC</name>
<feature type="compositionally biased region" description="Low complexity" evidence="1">
    <location>
        <begin position="226"/>
        <end position="237"/>
    </location>
</feature>
<dbReference type="EMBL" id="JBHMFI010000023">
    <property type="protein sequence ID" value="MFB9075263.1"/>
    <property type="molecule type" value="Genomic_DNA"/>
</dbReference>
<feature type="region of interest" description="Disordered" evidence="1">
    <location>
        <begin position="107"/>
        <end position="136"/>
    </location>
</feature>